<evidence type="ECO:0000313" key="2">
    <source>
        <dbReference type="Proteomes" id="UP001148629"/>
    </source>
</evidence>
<dbReference type="EMBL" id="JANRMS010000722">
    <property type="protein sequence ID" value="KAJ3535287.1"/>
    <property type="molecule type" value="Genomic_DNA"/>
</dbReference>
<dbReference type="Proteomes" id="UP001148629">
    <property type="component" value="Unassembled WGS sequence"/>
</dbReference>
<proteinExistence type="predicted"/>
<evidence type="ECO:0000313" key="1">
    <source>
        <dbReference type="EMBL" id="KAJ3535287.1"/>
    </source>
</evidence>
<protein>
    <submittedName>
        <fullName evidence="1">Uncharacterized protein</fullName>
    </submittedName>
</protein>
<keyword evidence="2" id="KW-1185">Reference proteome</keyword>
<name>A0ACC1SA19_9HYPO</name>
<gene>
    <name evidence="1" type="ORF">NM208_g7196</name>
</gene>
<reference evidence="1" key="1">
    <citation type="submission" date="2022-08" db="EMBL/GenBank/DDBJ databases">
        <title>Genome Sequence of Fusarium decemcellulare.</title>
        <authorList>
            <person name="Buettner E."/>
        </authorList>
    </citation>
    <scope>NUCLEOTIDE SEQUENCE</scope>
    <source>
        <strain evidence="1">Babe19</strain>
    </source>
</reference>
<comment type="caution">
    <text evidence="1">The sequence shown here is derived from an EMBL/GenBank/DDBJ whole genome shotgun (WGS) entry which is preliminary data.</text>
</comment>
<accession>A0ACC1SA19</accession>
<sequence>MSSLMLSESVGSSWRHCTLKYIYSDPLYRYKKRPTPKRFSPDERLLAFRIGYDLKAHATQLELFSSSPRNHSLVTETMEFSDTKRHFQYDSTDTICGWYLGDGETKEEWDTMRSVLEEFGEDQLSHSSKFRNRLFGVQTSCHGIESLWAIRGYFIGPDTTSSPPYITVLCSDDQVSKQLVDSIHERLKVWEDWGVTRLPKVRVLEYGFRSGGPSSSNNSEDSGFPDSDMPADEAEAESHLERIEVELIDNHSTPIMTNENLPSWVNHQHRCGIRLNVTRGSKVIAKGTIGGLIKVGDRLYGLTVAHIFSPTSAVTANQHSYLDQVWFLTSAAVETTNPDNDDEAAILRTWQHARTSSIRFDWALVEMPGLQHFDPSPDSWDNVNLVPTVSGDFRPILAEPSEPCRYIQVVLATPESTHCLRGIFVGSETIVKIPGSPSPYAAWVLRMEQPWLIQPGDSGSWAFDAHSGNLLGVLIAGCPDLQEAYILPAYEIIQDIKVQLKKPVGLANCHRIGNVDRVDLARFFRDYEDMNKRLASVSSVRELKNLESYVAMWNTENSTRFADVPAISSNPHFPEAFWIDPLSVLSYQDLLSTGNIEEESRRQGQWGSRKHNSSTELCKRTLRQPPLQCYNFINSGIRAYTTKTHHFHQDNLYIMKLRHMWRHLILGQTRFSLRDDDAPQASRSAHRRIIENETNLMTHMGPQYPRFRHPWDRHPLTTVLDEMRDSLERKVSDHWEQFKVSLPETKELKLGPSGAVALYAILVLNKSKHEVLVLGPSVPRGEDSSYLILPFTLGDKTLEEMVNVKQLLKTKLERDITDFDQLQKLNLGPNHPGCYLVEHNRHIDMVVYEAVLPIVGDEPRDSAGRRIFWLDVCNAEELLRPPFSAAIGKSSAIK</sequence>
<organism evidence="1 2">
    <name type="scientific">Fusarium decemcellulare</name>
    <dbReference type="NCBI Taxonomy" id="57161"/>
    <lineage>
        <taxon>Eukaryota</taxon>
        <taxon>Fungi</taxon>
        <taxon>Dikarya</taxon>
        <taxon>Ascomycota</taxon>
        <taxon>Pezizomycotina</taxon>
        <taxon>Sordariomycetes</taxon>
        <taxon>Hypocreomycetidae</taxon>
        <taxon>Hypocreales</taxon>
        <taxon>Nectriaceae</taxon>
        <taxon>Fusarium</taxon>
        <taxon>Fusarium decemcellulare species complex</taxon>
    </lineage>
</organism>